<feature type="compositionally biased region" description="Basic and acidic residues" evidence="8">
    <location>
        <begin position="48"/>
        <end position="59"/>
    </location>
</feature>
<dbReference type="FunFam" id="3.30.160.60:FF:000018">
    <property type="entry name" value="Krueppel-like factor 15"/>
    <property type="match status" value="1"/>
</dbReference>
<dbReference type="SMART" id="SM00355">
    <property type="entry name" value="ZnF_C2H2"/>
    <property type="match status" value="3"/>
</dbReference>
<feature type="domain" description="C2H2-type" evidence="9">
    <location>
        <begin position="236"/>
        <end position="259"/>
    </location>
</feature>
<keyword evidence="2" id="KW-0479">Metal-binding</keyword>
<dbReference type="PANTHER" id="PTHR23235:SF166">
    <property type="entry name" value="DENDRITIC ARBOR REDUCTION PROTEIN 1"/>
    <property type="match status" value="1"/>
</dbReference>
<dbReference type="AlphaFoldDB" id="A0A553N8Z5"/>
<evidence type="ECO:0000313" key="11">
    <source>
        <dbReference type="Proteomes" id="UP000318571"/>
    </source>
</evidence>
<dbReference type="InterPro" id="IPR013087">
    <property type="entry name" value="Znf_C2H2_type"/>
</dbReference>
<dbReference type="Proteomes" id="UP000318571">
    <property type="component" value="Chromosome 8"/>
</dbReference>
<dbReference type="Pfam" id="PF00096">
    <property type="entry name" value="zf-C2H2"/>
    <property type="match status" value="3"/>
</dbReference>
<dbReference type="InterPro" id="IPR036236">
    <property type="entry name" value="Znf_C2H2_sf"/>
</dbReference>
<proteinExistence type="predicted"/>
<organism evidence="10 11">
    <name type="scientific">Tigriopus californicus</name>
    <name type="common">Marine copepod</name>
    <dbReference type="NCBI Taxonomy" id="6832"/>
    <lineage>
        <taxon>Eukaryota</taxon>
        <taxon>Metazoa</taxon>
        <taxon>Ecdysozoa</taxon>
        <taxon>Arthropoda</taxon>
        <taxon>Crustacea</taxon>
        <taxon>Multicrustacea</taxon>
        <taxon>Hexanauplia</taxon>
        <taxon>Copepoda</taxon>
        <taxon>Harpacticoida</taxon>
        <taxon>Harpacticidae</taxon>
        <taxon>Tigriopus</taxon>
    </lineage>
</organism>
<dbReference type="FunFam" id="3.30.160.60:FF:000021">
    <property type="entry name" value="Basic krueppel-like factor 3"/>
    <property type="match status" value="1"/>
</dbReference>
<evidence type="ECO:0000256" key="5">
    <source>
        <dbReference type="ARBA" id="ARBA00022833"/>
    </source>
</evidence>
<dbReference type="EMBL" id="VCGU01000459">
    <property type="protein sequence ID" value="TRY61918.1"/>
    <property type="molecule type" value="Genomic_DNA"/>
</dbReference>
<dbReference type="PANTHER" id="PTHR23235">
    <property type="entry name" value="KRUEPPEL-LIKE TRANSCRIPTION FACTOR"/>
    <property type="match status" value="1"/>
</dbReference>
<dbReference type="GO" id="GO:0000978">
    <property type="term" value="F:RNA polymerase II cis-regulatory region sequence-specific DNA binding"/>
    <property type="evidence" value="ECO:0007669"/>
    <property type="project" value="TreeGrafter"/>
</dbReference>
<dbReference type="GO" id="GO:0000981">
    <property type="term" value="F:DNA-binding transcription factor activity, RNA polymerase II-specific"/>
    <property type="evidence" value="ECO:0007669"/>
    <property type="project" value="TreeGrafter"/>
</dbReference>
<keyword evidence="5" id="KW-0862">Zinc</keyword>
<comment type="caution">
    <text evidence="10">The sequence shown here is derived from an EMBL/GenBank/DDBJ whole genome shotgun (WGS) entry which is preliminary data.</text>
</comment>
<dbReference type="PROSITE" id="PS00028">
    <property type="entry name" value="ZINC_FINGER_C2H2_1"/>
    <property type="match status" value="3"/>
</dbReference>
<feature type="domain" description="C2H2-type" evidence="9">
    <location>
        <begin position="206"/>
        <end position="235"/>
    </location>
</feature>
<gene>
    <name evidence="10" type="ORF">TCAL_16262</name>
</gene>
<evidence type="ECO:0000256" key="3">
    <source>
        <dbReference type="ARBA" id="ARBA00022737"/>
    </source>
</evidence>
<reference evidence="10 11" key="1">
    <citation type="journal article" date="2018" name="Nat. Ecol. Evol.">
        <title>Genomic signatures of mitonuclear coevolution across populations of Tigriopus californicus.</title>
        <authorList>
            <person name="Barreto F.S."/>
            <person name="Watson E.T."/>
            <person name="Lima T.G."/>
            <person name="Willett C.S."/>
            <person name="Edmands S."/>
            <person name="Li W."/>
            <person name="Burton R.S."/>
        </authorList>
    </citation>
    <scope>NUCLEOTIDE SEQUENCE [LARGE SCALE GENOMIC DNA]</scope>
    <source>
        <strain evidence="10 11">San Diego</strain>
    </source>
</reference>
<evidence type="ECO:0000256" key="6">
    <source>
        <dbReference type="ARBA" id="ARBA00023242"/>
    </source>
</evidence>
<feature type="region of interest" description="Disordered" evidence="8">
    <location>
        <begin position="33"/>
        <end position="72"/>
    </location>
</feature>
<dbReference type="FunFam" id="3.30.160.60:FF:000624">
    <property type="entry name" value="zinc finger protein 697"/>
    <property type="match status" value="1"/>
</dbReference>
<dbReference type="Gene3D" id="3.30.160.60">
    <property type="entry name" value="Classic Zinc Finger"/>
    <property type="match status" value="3"/>
</dbReference>
<keyword evidence="6" id="KW-0539">Nucleus</keyword>
<accession>A0A553N8Z5</accession>
<evidence type="ECO:0000256" key="1">
    <source>
        <dbReference type="ARBA" id="ARBA00004123"/>
    </source>
</evidence>
<feature type="domain" description="C2H2-type" evidence="9">
    <location>
        <begin position="176"/>
        <end position="205"/>
    </location>
</feature>
<name>A0A553N8Z5_TIGCA</name>
<dbReference type="GO" id="GO:0005634">
    <property type="term" value="C:nucleus"/>
    <property type="evidence" value="ECO:0007669"/>
    <property type="project" value="UniProtKB-SubCell"/>
</dbReference>
<sequence length="259" mass="29469">MTSLITVSGFVGNFKNTSTNNSSFQNWYEMSKYLEDPEPSDPPASPDPLRRSSHWRDSIDSDSTNTDSETESVIQHPIEEIAIGNAIPKMKQVHILHRDLHREGASSQNWSRNYTSPVIRIIALDAQNQPTKAQNVFIPSPSKTALNIVGNGNNFALSPMSACADELTDALKKRVHKCHFPNCEKMYTKSSHLKAHQRTHTGEKPYQCSWEGCLWRFARSDELTRHYRKHTGAKPFRCSTCGRRFARSDHLALHAKRHR</sequence>
<comment type="subcellular location">
    <subcellularLocation>
        <location evidence="1">Nucleus</location>
    </subcellularLocation>
</comment>
<dbReference type="PROSITE" id="PS50157">
    <property type="entry name" value="ZINC_FINGER_C2H2_2"/>
    <property type="match status" value="3"/>
</dbReference>
<keyword evidence="4 7" id="KW-0863">Zinc-finger</keyword>
<keyword evidence="11" id="KW-1185">Reference proteome</keyword>
<evidence type="ECO:0000256" key="2">
    <source>
        <dbReference type="ARBA" id="ARBA00022723"/>
    </source>
</evidence>
<evidence type="ECO:0000259" key="9">
    <source>
        <dbReference type="PROSITE" id="PS50157"/>
    </source>
</evidence>
<dbReference type="GO" id="GO:0008270">
    <property type="term" value="F:zinc ion binding"/>
    <property type="evidence" value="ECO:0007669"/>
    <property type="project" value="UniProtKB-KW"/>
</dbReference>
<evidence type="ECO:0000313" key="10">
    <source>
        <dbReference type="EMBL" id="TRY61918.1"/>
    </source>
</evidence>
<dbReference type="STRING" id="6832.A0A553N8Z5"/>
<evidence type="ECO:0000256" key="4">
    <source>
        <dbReference type="ARBA" id="ARBA00022771"/>
    </source>
</evidence>
<keyword evidence="3" id="KW-0677">Repeat</keyword>
<evidence type="ECO:0000256" key="7">
    <source>
        <dbReference type="PROSITE-ProRule" id="PRU00042"/>
    </source>
</evidence>
<protein>
    <recommendedName>
        <fullName evidence="9">C2H2-type domain-containing protein</fullName>
    </recommendedName>
</protein>
<dbReference type="SUPFAM" id="SSF57667">
    <property type="entry name" value="beta-beta-alpha zinc fingers"/>
    <property type="match status" value="2"/>
</dbReference>
<evidence type="ECO:0000256" key="8">
    <source>
        <dbReference type="SAM" id="MobiDB-lite"/>
    </source>
</evidence>